<name>B8G5R4_CHLAD</name>
<dbReference type="Proteomes" id="UP000002508">
    <property type="component" value="Chromosome"/>
</dbReference>
<sequence length="68" mass="7990">MTNTQEQIIKYKCPKCGYDNVWQRAEILQRGQAIIYRSDEPHTRVRYSLRCKNPGGCDGRMVVELDKE</sequence>
<dbReference type="KEGG" id="cag:Cagg_0854"/>
<organism evidence="1 2">
    <name type="scientific">Chloroflexus aggregans (strain MD-66 / DSM 9485)</name>
    <dbReference type="NCBI Taxonomy" id="326427"/>
    <lineage>
        <taxon>Bacteria</taxon>
        <taxon>Bacillati</taxon>
        <taxon>Chloroflexota</taxon>
        <taxon>Chloroflexia</taxon>
        <taxon>Chloroflexales</taxon>
        <taxon>Chloroflexineae</taxon>
        <taxon>Chloroflexaceae</taxon>
        <taxon>Chloroflexus</taxon>
    </lineage>
</organism>
<keyword evidence="2" id="KW-1185">Reference proteome</keyword>
<dbReference type="AlphaFoldDB" id="B8G5R4"/>
<accession>B8G5R4</accession>
<evidence type="ECO:0000313" key="1">
    <source>
        <dbReference type="EMBL" id="ACL23775.1"/>
    </source>
</evidence>
<reference evidence="1" key="1">
    <citation type="submission" date="2008-12" db="EMBL/GenBank/DDBJ databases">
        <title>Complete sequence of Chloroflexus aggregans DSM 9485.</title>
        <authorList>
            <consortium name="US DOE Joint Genome Institute"/>
            <person name="Lucas S."/>
            <person name="Copeland A."/>
            <person name="Lapidus A."/>
            <person name="Glavina del Rio T."/>
            <person name="Dalin E."/>
            <person name="Tice H."/>
            <person name="Pitluck S."/>
            <person name="Foster B."/>
            <person name="Larimer F."/>
            <person name="Land M."/>
            <person name="Hauser L."/>
            <person name="Kyrpides N."/>
            <person name="Mikhailova N."/>
            <person name="Bryant D."/>
            <person name="Richardson P."/>
        </authorList>
    </citation>
    <scope>NUCLEOTIDE SEQUENCE</scope>
    <source>
        <strain evidence="1">DSM 9485</strain>
    </source>
</reference>
<proteinExistence type="predicted"/>
<gene>
    <name evidence="1" type="ordered locus">Cagg_0854</name>
</gene>
<dbReference type="HOGENOM" id="CLU_2859560_0_0_0"/>
<evidence type="ECO:0000313" key="2">
    <source>
        <dbReference type="Proteomes" id="UP000002508"/>
    </source>
</evidence>
<protein>
    <submittedName>
        <fullName evidence="1">Uncharacterized protein</fullName>
    </submittedName>
</protein>
<dbReference type="EMBL" id="CP001337">
    <property type="protein sequence ID" value="ACL23775.1"/>
    <property type="molecule type" value="Genomic_DNA"/>
</dbReference>